<reference evidence="2" key="1">
    <citation type="submission" date="2020-08" db="EMBL/GenBank/DDBJ databases">
        <title>Multicomponent nature underlies the extraordinary mechanical properties of spider dragline silk.</title>
        <authorList>
            <person name="Kono N."/>
            <person name="Nakamura H."/>
            <person name="Mori M."/>
            <person name="Yoshida Y."/>
            <person name="Ohtoshi R."/>
            <person name="Malay A.D."/>
            <person name="Moran D.A.P."/>
            <person name="Tomita M."/>
            <person name="Numata K."/>
            <person name="Arakawa K."/>
        </authorList>
    </citation>
    <scope>NUCLEOTIDE SEQUENCE</scope>
</reference>
<dbReference type="OrthoDB" id="6776127at2759"/>
<comment type="caution">
    <text evidence="2">The sequence shown here is derived from an EMBL/GenBank/DDBJ whole genome shotgun (WGS) entry which is preliminary data.</text>
</comment>
<evidence type="ECO:0000259" key="1">
    <source>
        <dbReference type="Pfam" id="PF25273"/>
    </source>
</evidence>
<name>A0A8X6XGJ3_9ARAC</name>
<dbReference type="PANTHER" id="PTHR10773:SF19">
    <property type="match status" value="1"/>
</dbReference>
<keyword evidence="3" id="KW-1185">Reference proteome</keyword>
<dbReference type="EMBL" id="BMAV01008813">
    <property type="protein sequence ID" value="GFY52686.1"/>
    <property type="molecule type" value="Genomic_DNA"/>
</dbReference>
<sequence length="339" mass="39082">MSSICKRKQRKRCAGKSSRRESFVELYLFESKGQVQRFFDSLSKLESHYHRKDSSKLYWEPLWTSKSQLYNAYKDDFCPREKAEPLSITSFCNIFEDLNLSLFRSKNDLCDVCESFKTGNIKEAEHKMHNDMKKEALTQLVRDTASNNEVFAMDLQSVLLSPRSNASALCYKTKLIVHNFTLCNVRKNKGYCCIWNECEGQLTSNEFSTIIVTALGKFLNQNRVGDDQELLVYIDGCAYQNRNAVLSNALLNFSMQNKITITQQFLEKGHTQMECDSMHSVIERALRHKTINVSADYAYLAKETCKKNPNEKSSIFIITSSKIFRQHCLFTSLSDPEKG</sequence>
<evidence type="ECO:0000313" key="3">
    <source>
        <dbReference type="Proteomes" id="UP000886998"/>
    </source>
</evidence>
<accession>A0A8X6XGJ3</accession>
<dbReference type="Proteomes" id="UP000886998">
    <property type="component" value="Unassembled WGS sequence"/>
</dbReference>
<organism evidence="2 3">
    <name type="scientific">Trichonephila inaurata madagascariensis</name>
    <dbReference type="NCBI Taxonomy" id="2747483"/>
    <lineage>
        <taxon>Eukaryota</taxon>
        <taxon>Metazoa</taxon>
        <taxon>Ecdysozoa</taxon>
        <taxon>Arthropoda</taxon>
        <taxon>Chelicerata</taxon>
        <taxon>Arachnida</taxon>
        <taxon>Araneae</taxon>
        <taxon>Araneomorphae</taxon>
        <taxon>Entelegynae</taxon>
        <taxon>Araneoidea</taxon>
        <taxon>Nephilidae</taxon>
        <taxon>Trichonephila</taxon>
        <taxon>Trichonephila inaurata</taxon>
    </lineage>
</organism>
<dbReference type="AlphaFoldDB" id="A0A8X6XGJ3"/>
<evidence type="ECO:0000313" key="2">
    <source>
        <dbReference type="EMBL" id="GFY52686.1"/>
    </source>
</evidence>
<dbReference type="PANTHER" id="PTHR10773">
    <property type="entry name" value="DNA-DIRECTED RNA POLYMERASES I, II, AND III SUBUNIT RPABC2"/>
    <property type="match status" value="1"/>
</dbReference>
<protein>
    <recommendedName>
        <fullName evidence="1">DUF7869 domain-containing protein</fullName>
    </recommendedName>
</protein>
<dbReference type="Pfam" id="PF25273">
    <property type="entry name" value="DUF7869"/>
    <property type="match status" value="1"/>
</dbReference>
<gene>
    <name evidence="2" type="ORF">TNIN_16331</name>
</gene>
<proteinExistence type="predicted"/>
<feature type="domain" description="DUF7869" evidence="1">
    <location>
        <begin position="204"/>
        <end position="321"/>
    </location>
</feature>
<dbReference type="InterPro" id="IPR057191">
    <property type="entry name" value="DUF7869"/>
</dbReference>